<evidence type="ECO:0000313" key="2">
    <source>
        <dbReference type="EMBL" id="ORZ29958.1"/>
    </source>
</evidence>
<evidence type="ECO:0000256" key="1">
    <source>
        <dbReference type="SAM" id="MobiDB-lite"/>
    </source>
</evidence>
<dbReference type="EMBL" id="MCFL01000115">
    <property type="protein sequence ID" value="ORZ29958.1"/>
    <property type="molecule type" value="Genomic_DNA"/>
</dbReference>
<keyword evidence="3" id="KW-1185">Reference proteome</keyword>
<evidence type="ECO:0000313" key="3">
    <source>
        <dbReference type="Proteomes" id="UP000193411"/>
    </source>
</evidence>
<comment type="caution">
    <text evidence="2">The sequence shown here is derived from an EMBL/GenBank/DDBJ whole genome shotgun (WGS) entry which is preliminary data.</text>
</comment>
<organism evidence="2 3">
    <name type="scientific">Catenaria anguillulae PL171</name>
    <dbReference type="NCBI Taxonomy" id="765915"/>
    <lineage>
        <taxon>Eukaryota</taxon>
        <taxon>Fungi</taxon>
        <taxon>Fungi incertae sedis</taxon>
        <taxon>Blastocladiomycota</taxon>
        <taxon>Blastocladiomycetes</taxon>
        <taxon>Blastocladiales</taxon>
        <taxon>Catenariaceae</taxon>
        <taxon>Catenaria</taxon>
    </lineage>
</organism>
<sequence>MSASPISSASMSTSASAPAAFGLRSPPSRMRWPRSRARVISERNQAVRSATMEGEPWGTYPVAQGLRRLTTDQEIGGSNPPGIVFFHFTSSLTHFFDGKTFPIVCVVFLSLTRAKLGGYLSRYA</sequence>
<protein>
    <submittedName>
        <fullName evidence="2">Uncharacterized protein</fullName>
    </submittedName>
</protein>
<name>A0A1Y2H5V8_9FUNG</name>
<gene>
    <name evidence="2" type="ORF">BCR44DRAFT_1447125</name>
</gene>
<accession>A0A1Y2H5V8</accession>
<reference evidence="2 3" key="1">
    <citation type="submission" date="2016-07" db="EMBL/GenBank/DDBJ databases">
        <title>Pervasive Adenine N6-methylation of Active Genes in Fungi.</title>
        <authorList>
            <consortium name="DOE Joint Genome Institute"/>
            <person name="Mondo S.J."/>
            <person name="Dannebaum R.O."/>
            <person name="Kuo R.C."/>
            <person name="Labutti K."/>
            <person name="Haridas S."/>
            <person name="Kuo A."/>
            <person name="Salamov A."/>
            <person name="Ahrendt S.R."/>
            <person name="Lipzen A."/>
            <person name="Sullivan W."/>
            <person name="Andreopoulos W.B."/>
            <person name="Clum A."/>
            <person name="Lindquist E."/>
            <person name="Daum C."/>
            <person name="Ramamoorthy G.K."/>
            <person name="Gryganskyi A."/>
            <person name="Culley D."/>
            <person name="Magnuson J.K."/>
            <person name="James T.Y."/>
            <person name="O'Malley M.A."/>
            <person name="Stajich J.E."/>
            <person name="Spatafora J.W."/>
            <person name="Visel A."/>
            <person name="Grigoriev I.V."/>
        </authorList>
    </citation>
    <scope>NUCLEOTIDE SEQUENCE [LARGE SCALE GENOMIC DNA]</scope>
    <source>
        <strain evidence="2 3">PL171</strain>
    </source>
</reference>
<proteinExistence type="predicted"/>
<feature type="region of interest" description="Disordered" evidence="1">
    <location>
        <begin position="1"/>
        <end position="30"/>
    </location>
</feature>
<dbReference type="AlphaFoldDB" id="A0A1Y2H5V8"/>
<dbReference type="Proteomes" id="UP000193411">
    <property type="component" value="Unassembled WGS sequence"/>
</dbReference>